<evidence type="ECO:0000313" key="1">
    <source>
        <dbReference type="EMBL" id="AWI29862.1"/>
    </source>
</evidence>
<reference evidence="1 2" key="1">
    <citation type="submission" date="2018-05" db="EMBL/GenBank/DDBJ databases">
        <title>Complete genome sequence of sponge-derived Streptomyces sp. HNM0039.</title>
        <authorList>
            <person name="Huang X."/>
            <person name="Zhou S."/>
        </authorList>
    </citation>
    <scope>NUCLEOTIDE SEQUENCE [LARGE SCALE GENOMIC DNA]</scope>
    <source>
        <strain evidence="1 2">HNM0039</strain>
    </source>
</reference>
<dbReference type="AlphaFoldDB" id="A0A2S1STZ0"/>
<evidence type="ECO:0000313" key="2">
    <source>
        <dbReference type="Proteomes" id="UP000244900"/>
    </source>
</evidence>
<dbReference type="OrthoDB" id="3394231at2"/>
<keyword evidence="2" id="KW-1185">Reference proteome</keyword>
<sequence>MWDGPFYRVRREGYEICFVPGAGEDLAEVDDVDMWVILDDGDRWSGTVYTLECVRRTLDRWRDTGECLGGGYHWVWDGLLVREPGIPAMVGVIDHLVSTGEFRTMLRHVGPEDDLD</sequence>
<protein>
    <submittedName>
        <fullName evidence="1">Uncharacterized protein</fullName>
    </submittedName>
</protein>
<dbReference type="KEGG" id="stir:DDW44_14610"/>
<dbReference type="RefSeq" id="WP_108906715.1">
    <property type="nucleotide sequence ID" value="NZ_CP029188.1"/>
</dbReference>
<organism evidence="1 2">
    <name type="scientific">Streptomyces tirandamycinicus</name>
    <dbReference type="NCBI Taxonomy" id="2174846"/>
    <lineage>
        <taxon>Bacteria</taxon>
        <taxon>Bacillati</taxon>
        <taxon>Actinomycetota</taxon>
        <taxon>Actinomycetes</taxon>
        <taxon>Kitasatosporales</taxon>
        <taxon>Streptomycetaceae</taxon>
        <taxon>Streptomyces</taxon>
    </lineage>
</organism>
<accession>A0A2S1STZ0</accession>
<gene>
    <name evidence="1" type="ORF">DDW44_14610</name>
</gene>
<dbReference type="EMBL" id="CP029188">
    <property type="protein sequence ID" value="AWI29862.1"/>
    <property type="molecule type" value="Genomic_DNA"/>
</dbReference>
<dbReference type="Proteomes" id="UP000244900">
    <property type="component" value="Chromosome"/>
</dbReference>
<proteinExistence type="predicted"/>
<name>A0A2S1STZ0_9ACTN</name>